<keyword evidence="2 8" id="KW-0479">Metal-binding</keyword>
<evidence type="ECO:0000256" key="5">
    <source>
        <dbReference type="PIRNR" id="PIRNR038994"/>
    </source>
</evidence>
<feature type="binding site" evidence="7">
    <location>
        <position position="238"/>
    </location>
    <ligand>
        <name>substrate</name>
    </ligand>
</feature>
<feature type="binding site" evidence="8">
    <location>
        <position position="204"/>
    </location>
    <ligand>
        <name>Zn(2+)</name>
        <dbReference type="ChEBI" id="CHEBI:29105"/>
    </ligand>
</feature>
<comment type="similarity">
    <text evidence="1 5">Belongs to the metallo-dependent hydrolases superfamily. NagA family.</text>
</comment>
<feature type="binding site" evidence="8">
    <location>
        <position position="183"/>
    </location>
    <ligand>
        <name>Zn(2+)</name>
        <dbReference type="ChEBI" id="CHEBI:29105"/>
    </ligand>
</feature>
<reference evidence="10 11" key="1">
    <citation type="submission" date="2016-04" db="EMBL/GenBank/DDBJ databases">
        <title>Complete Genome Sequence of Halotalea alkalilenta IHB B 13600.</title>
        <authorList>
            <person name="Swarnkar M.K."/>
            <person name="Sharma A."/>
            <person name="Kaushal K."/>
            <person name="Soni R."/>
            <person name="Rana S."/>
            <person name="Singh A.K."/>
            <person name="Gulati A."/>
        </authorList>
    </citation>
    <scope>NUCLEOTIDE SEQUENCE [LARGE SCALE GENOMIC DNA]</scope>
    <source>
        <strain evidence="10 11">IHB B 13600</strain>
    </source>
</reference>
<dbReference type="GO" id="GO:0008448">
    <property type="term" value="F:N-acetylglucosamine-6-phosphate deacetylase activity"/>
    <property type="evidence" value="ECO:0007669"/>
    <property type="project" value="InterPro"/>
</dbReference>
<dbReference type="InterPro" id="IPR011059">
    <property type="entry name" value="Metal-dep_hydrolase_composite"/>
</dbReference>
<feature type="binding site" evidence="7">
    <location>
        <begin position="207"/>
        <end position="208"/>
    </location>
    <ligand>
        <name>substrate</name>
    </ligand>
</feature>
<dbReference type="PANTHER" id="PTHR11113">
    <property type="entry name" value="N-ACETYLGLUCOSAMINE-6-PHOSPHATE DEACETYLASE"/>
    <property type="match status" value="1"/>
</dbReference>
<dbReference type="STRING" id="376489.A5892_13990"/>
<dbReference type="PIRSF" id="PIRSF038994">
    <property type="entry name" value="NagA"/>
    <property type="match status" value="1"/>
</dbReference>
<name>A0A172YH71_9GAMM</name>
<evidence type="ECO:0000259" key="9">
    <source>
        <dbReference type="Pfam" id="PF01979"/>
    </source>
</evidence>
<keyword evidence="3 5" id="KW-0378">Hydrolase</keyword>
<evidence type="ECO:0000256" key="2">
    <source>
        <dbReference type="ARBA" id="ARBA00022723"/>
    </source>
</evidence>
<feature type="binding site" evidence="7">
    <location>
        <position position="131"/>
    </location>
    <ligand>
        <name>substrate</name>
    </ligand>
</feature>
<evidence type="ECO:0000256" key="3">
    <source>
        <dbReference type="ARBA" id="ARBA00022801"/>
    </source>
</evidence>
<sequence>MRLQGHILTPEGWCLGQLECDAGRILSITPDASLDPGQSPWLLPGFIDLHVHGGGGLDAMQGGEAAAVLARTHARFGTTSLLVTTMTAAEEDLLEALAAVNRVIERPEPGRAEILGVHLEGPFINPAMLGAQPARARAGTIEAIERYRALAPIRLVTLAPEIEGHRALIEHLRDAGVRVQIGHTCAGFRLCVEALGWGVSGFTHLYNAMTPLHHRSAGAVGAALAHADFCEVIPDLVHVEEGAMHVAMRAIPRLYAVTDATAAAGMPDGQYKLGEHDVYKHSGAVRLANGTLAGSTLTMDQALGNFLSLGDSLARASLRLSTWPADYLGLDDRGRLAPGLRADLVVLDETFALREVYVGGERVPSSADHY</sequence>
<protein>
    <submittedName>
        <fullName evidence="10">N-acetylglucosamine-6-phosphate deacetylase</fullName>
    </submittedName>
</protein>
<dbReference type="InterPro" id="IPR032466">
    <property type="entry name" value="Metal_Hydrolase"/>
</dbReference>
<dbReference type="Pfam" id="PF01979">
    <property type="entry name" value="Amidohydro_1"/>
    <property type="match status" value="1"/>
</dbReference>
<feature type="binding site" evidence="7">
    <location>
        <begin position="292"/>
        <end position="294"/>
    </location>
    <ligand>
        <name>substrate</name>
    </ligand>
</feature>
<keyword evidence="11" id="KW-1185">Reference proteome</keyword>
<dbReference type="PANTHER" id="PTHR11113:SF14">
    <property type="entry name" value="N-ACETYLGLUCOSAMINE-6-PHOSPHATE DEACETYLASE"/>
    <property type="match status" value="1"/>
</dbReference>
<evidence type="ECO:0000313" key="10">
    <source>
        <dbReference type="EMBL" id="ANF58442.1"/>
    </source>
</evidence>
<dbReference type="Proteomes" id="UP000077875">
    <property type="component" value="Chromosome"/>
</dbReference>
<evidence type="ECO:0000256" key="4">
    <source>
        <dbReference type="ARBA" id="ARBA00023277"/>
    </source>
</evidence>
<evidence type="ECO:0000256" key="1">
    <source>
        <dbReference type="ARBA" id="ARBA00010716"/>
    </source>
</evidence>
<evidence type="ECO:0000256" key="6">
    <source>
        <dbReference type="PIRSR" id="PIRSR038994-1"/>
    </source>
</evidence>
<proteinExistence type="inferred from homology"/>
<dbReference type="EMBL" id="CP015243">
    <property type="protein sequence ID" value="ANF58442.1"/>
    <property type="molecule type" value="Genomic_DNA"/>
</dbReference>
<dbReference type="RefSeq" id="WP_064123319.1">
    <property type="nucleotide sequence ID" value="NZ_CP015243.1"/>
</dbReference>
<comment type="cofactor">
    <cofactor evidence="8">
        <name>a divalent metal cation</name>
        <dbReference type="ChEBI" id="CHEBI:60240"/>
    </cofactor>
    <text evidence="8">Binds 1 divalent metal cation per subunit.</text>
</comment>
<dbReference type="GO" id="GO:0046872">
    <property type="term" value="F:metal ion binding"/>
    <property type="evidence" value="ECO:0007669"/>
    <property type="project" value="UniProtKB-KW"/>
</dbReference>
<dbReference type="NCBIfam" id="TIGR00221">
    <property type="entry name" value="nagA"/>
    <property type="match status" value="1"/>
</dbReference>
<dbReference type="InterPro" id="IPR003764">
    <property type="entry name" value="GlcNAc_6-P_deAcase"/>
</dbReference>
<gene>
    <name evidence="10" type="ORF">A5892_13990</name>
</gene>
<feature type="active site" description="Proton donor/acceptor" evidence="6">
    <location>
        <position position="259"/>
    </location>
</feature>
<feature type="domain" description="Amidohydrolase-related" evidence="9">
    <location>
        <begin position="42"/>
        <end position="362"/>
    </location>
</feature>
<dbReference type="SUPFAM" id="SSF51338">
    <property type="entry name" value="Composite domain of metallo-dependent hydrolases"/>
    <property type="match status" value="1"/>
</dbReference>
<feature type="binding site" evidence="7">
    <location>
        <position position="215"/>
    </location>
    <ligand>
        <name>substrate</name>
    </ligand>
</feature>
<dbReference type="CDD" id="cd00854">
    <property type="entry name" value="NagA"/>
    <property type="match status" value="1"/>
</dbReference>
<dbReference type="Gene3D" id="3.20.20.140">
    <property type="entry name" value="Metal-dependent hydrolases"/>
    <property type="match status" value="1"/>
</dbReference>
<feature type="binding site" evidence="8">
    <location>
        <position position="120"/>
    </location>
    <ligand>
        <name>Zn(2+)</name>
        <dbReference type="ChEBI" id="CHEBI:29105"/>
    </ligand>
</feature>
<evidence type="ECO:0000256" key="7">
    <source>
        <dbReference type="PIRSR" id="PIRSR038994-2"/>
    </source>
</evidence>
<dbReference type="GO" id="GO:0006046">
    <property type="term" value="P:N-acetylglucosamine catabolic process"/>
    <property type="evidence" value="ECO:0007669"/>
    <property type="project" value="TreeGrafter"/>
</dbReference>
<evidence type="ECO:0000313" key="11">
    <source>
        <dbReference type="Proteomes" id="UP000077875"/>
    </source>
</evidence>
<dbReference type="KEGG" id="haa:A5892_13990"/>
<dbReference type="SUPFAM" id="SSF51556">
    <property type="entry name" value="Metallo-dependent hydrolases"/>
    <property type="match status" value="1"/>
</dbReference>
<evidence type="ECO:0000256" key="8">
    <source>
        <dbReference type="PIRSR" id="PIRSR038994-3"/>
    </source>
</evidence>
<dbReference type="Gene3D" id="2.30.40.10">
    <property type="entry name" value="Urease, subunit C, domain 1"/>
    <property type="match status" value="1"/>
</dbReference>
<keyword evidence="4 5" id="KW-0119">Carbohydrate metabolism</keyword>
<accession>A0A172YH71</accession>
<dbReference type="InterPro" id="IPR006680">
    <property type="entry name" value="Amidohydro-rel"/>
</dbReference>
<dbReference type="AlphaFoldDB" id="A0A172YH71"/>
<organism evidence="10 11">
    <name type="scientific">Halotalea alkalilenta</name>
    <dbReference type="NCBI Taxonomy" id="376489"/>
    <lineage>
        <taxon>Bacteria</taxon>
        <taxon>Pseudomonadati</taxon>
        <taxon>Pseudomonadota</taxon>
        <taxon>Gammaproteobacteria</taxon>
        <taxon>Oceanospirillales</taxon>
        <taxon>Halomonadaceae</taxon>
        <taxon>Halotalea</taxon>
    </lineage>
</organism>